<reference evidence="8" key="1">
    <citation type="journal article" date="2019" name="Int. J. Syst. Evol. Microbiol.">
        <title>The Global Catalogue of Microorganisms (GCM) 10K type strain sequencing project: providing services to taxonomists for standard genome sequencing and annotation.</title>
        <authorList>
            <consortium name="The Broad Institute Genomics Platform"/>
            <consortium name="The Broad Institute Genome Sequencing Center for Infectious Disease"/>
            <person name="Wu L."/>
            <person name="Ma J."/>
        </authorList>
    </citation>
    <scope>NUCLEOTIDE SEQUENCE [LARGE SCALE GENOMIC DNA]</scope>
    <source>
        <strain evidence="8">JCM 18537</strain>
    </source>
</reference>
<name>A0ABP9A9D3_9MICO</name>
<dbReference type="InterPro" id="IPR001365">
    <property type="entry name" value="A_deaminase_dom"/>
</dbReference>
<evidence type="ECO:0000256" key="1">
    <source>
        <dbReference type="ARBA" id="ARBA00001947"/>
    </source>
</evidence>
<organism evidence="7 8">
    <name type="scientific">Microbacterium gilvum</name>
    <dbReference type="NCBI Taxonomy" id="1336204"/>
    <lineage>
        <taxon>Bacteria</taxon>
        <taxon>Bacillati</taxon>
        <taxon>Actinomycetota</taxon>
        <taxon>Actinomycetes</taxon>
        <taxon>Micrococcales</taxon>
        <taxon>Microbacteriaceae</taxon>
        <taxon>Microbacterium</taxon>
    </lineage>
</organism>
<proteinExistence type="inferred from homology"/>
<keyword evidence="8" id="KW-1185">Reference proteome</keyword>
<evidence type="ECO:0000313" key="7">
    <source>
        <dbReference type="EMBL" id="GAA4776500.1"/>
    </source>
</evidence>
<dbReference type="InterPro" id="IPR032466">
    <property type="entry name" value="Metal_Hydrolase"/>
</dbReference>
<gene>
    <name evidence="7" type="ORF">GCM10023351_21470</name>
</gene>
<evidence type="ECO:0000256" key="2">
    <source>
        <dbReference type="ARBA" id="ARBA00006676"/>
    </source>
</evidence>
<dbReference type="SUPFAM" id="SSF51556">
    <property type="entry name" value="Metallo-dependent hydrolases"/>
    <property type="match status" value="1"/>
</dbReference>
<evidence type="ECO:0000259" key="6">
    <source>
        <dbReference type="Pfam" id="PF00962"/>
    </source>
</evidence>
<dbReference type="PANTHER" id="PTHR43114">
    <property type="entry name" value="ADENINE DEAMINASE"/>
    <property type="match status" value="1"/>
</dbReference>
<protein>
    <submittedName>
        <fullName evidence="7">Adenosine deaminase</fullName>
    </submittedName>
</protein>
<keyword evidence="3" id="KW-0479">Metal-binding</keyword>
<dbReference type="NCBIfam" id="TIGR01430">
    <property type="entry name" value="aden_deam"/>
    <property type="match status" value="1"/>
</dbReference>
<keyword evidence="5" id="KW-0862">Zinc</keyword>
<feature type="domain" description="Adenosine deaminase" evidence="6">
    <location>
        <begin position="14"/>
        <end position="336"/>
    </location>
</feature>
<dbReference type="Pfam" id="PF00962">
    <property type="entry name" value="A_deaminase"/>
    <property type="match status" value="1"/>
</dbReference>
<accession>A0ABP9A9D3</accession>
<dbReference type="PANTHER" id="PTHR43114:SF6">
    <property type="entry name" value="ADENINE DEAMINASE"/>
    <property type="match status" value="1"/>
</dbReference>
<keyword evidence="4" id="KW-0378">Hydrolase</keyword>
<evidence type="ECO:0000313" key="8">
    <source>
        <dbReference type="Proteomes" id="UP001501645"/>
    </source>
</evidence>
<sequence>MSIHDVERIVRGLPKVSLHCHLIGSVQAATVVDLARKHGVPLDGGRTAENLFDHGSYEDLDEFLRVLDVVGAVIRDVDDFRRVTYESLTEGGAAHNVLYREIFLSPPGHPGVPYPTILEGVRAGMRDAEVDTGIRSALIVGLNRNDTAASAVELVETVVAHRADDVLGIGLDYSEAIGPPERFWKAFRMAGAAGLERTAHSESGPPHHIETLLDLLGCTRVDHGYHVVDDEAMTRRCVEERIPFTCTPVSSDIGRYSGSGDGSHRRIREMVDAGLVVTIDSDDPPMFGTDPTNDYRVLAHALGYGLDDLARFSRNGVEAAWLDEADRAALRARVDAAIDDLRTTLTPAETGATAS</sequence>
<dbReference type="Gene3D" id="3.20.20.140">
    <property type="entry name" value="Metal-dependent hydrolases"/>
    <property type="match status" value="1"/>
</dbReference>
<dbReference type="Proteomes" id="UP001501645">
    <property type="component" value="Unassembled WGS sequence"/>
</dbReference>
<comment type="caution">
    <text evidence="7">The sequence shown here is derived from an EMBL/GenBank/DDBJ whole genome shotgun (WGS) entry which is preliminary data.</text>
</comment>
<evidence type="ECO:0000256" key="3">
    <source>
        <dbReference type="ARBA" id="ARBA00022723"/>
    </source>
</evidence>
<comment type="cofactor">
    <cofactor evidence="1">
        <name>Zn(2+)</name>
        <dbReference type="ChEBI" id="CHEBI:29105"/>
    </cofactor>
</comment>
<dbReference type="RefSeq" id="WP_345438975.1">
    <property type="nucleotide sequence ID" value="NZ_BAABKO010000003.1"/>
</dbReference>
<dbReference type="InterPro" id="IPR006330">
    <property type="entry name" value="Ado/ade_deaminase"/>
</dbReference>
<evidence type="ECO:0000256" key="5">
    <source>
        <dbReference type="ARBA" id="ARBA00022833"/>
    </source>
</evidence>
<comment type="similarity">
    <text evidence="2">Belongs to the metallo-dependent hydrolases superfamily. Adenosine and AMP deaminases family.</text>
</comment>
<evidence type="ECO:0000256" key="4">
    <source>
        <dbReference type="ARBA" id="ARBA00022801"/>
    </source>
</evidence>
<dbReference type="EMBL" id="BAABKO010000003">
    <property type="protein sequence ID" value="GAA4776500.1"/>
    <property type="molecule type" value="Genomic_DNA"/>
</dbReference>